<protein>
    <submittedName>
        <fullName evidence="2">ATP-dependent protease La (LON) domain protein</fullName>
    </submittedName>
</protein>
<gene>
    <name evidence="2" type="ORF">Mal48_02730</name>
</gene>
<reference evidence="2 3" key="1">
    <citation type="submission" date="2019-02" db="EMBL/GenBank/DDBJ databases">
        <title>Deep-cultivation of Planctomycetes and their phenomic and genomic characterization uncovers novel biology.</title>
        <authorList>
            <person name="Wiegand S."/>
            <person name="Jogler M."/>
            <person name="Boedeker C."/>
            <person name="Pinto D."/>
            <person name="Vollmers J."/>
            <person name="Rivas-Marin E."/>
            <person name="Kohn T."/>
            <person name="Peeters S.H."/>
            <person name="Heuer A."/>
            <person name="Rast P."/>
            <person name="Oberbeckmann S."/>
            <person name="Bunk B."/>
            <person name="Jeske O."/>
            <person name="Meyerdierks A."/>
            <person name="Storesund J.E."/>
            <person name="Kallscheuer N."/>
            <person name="Luecker S."/>
            <person name="Lage O.M."/>
            <person name="Pohl T."/>
            <person name="Merkel B.J."/>
            <person name="Hornburger P."/>
            <person name="Mueller R.-W."/>
            <person name="Bruemmer F."/>
            <person name="Labrenz M."/>
            <person name="Spormann A.M."/>
            <person name="Op den Camp H."/>
            <person name="Overmann J."/>
            <person name="Amann R."/>
            <person name="Jetten M.S.M."/>
            <person name="Mascher T."/>
            <person name="Medema M.H."/>
            <person name="Devos D.P."/>
            <person name="Kaster A.-K."/>
            <person name="Ovreas L."/>
            <person name="Rohde M."/>
            <person name="Galperin M.Y."/>
            <person name="Jogler C."/>
        </authorList>
    </citation>
    <scope>NUCLEOTIDE SEQUENCE [LARGE SCALE GENOMIC DNA]</scope>
    <source>
        <strain evidence="2 3">Mal48</strain>
    </source>
</reference>
<dbReference type="Pfam" id="PF02190">
    <property type="entry name" value="LON_substr_bdg"/>
    <property type="match status" value="1"/>
</dbReference>
<proteinExistence type="predicted"/>
<dbReference type="InterPro" id="IPR003111">
    <property type="entry name" value="Lon_prtase_N"/>
</dbReference>
<feature type="domain" description="Lon N-terminal" evidence="1">
    <location>
        <begin position="19"/>
        <end position="192"/>
    </location>
</feature>
<name>A0A517QHD1_9PLAN</name>
<keyword evidence="3" id="KW-1185">Reference proteome</keyword>
<dbReference type="KEGG" id="tpol:Mal48_02730"/>
<keyword evidence="2" id="KW-0645">Protease</keyword>
<evidence type="ECO:0000313" key="2">
    <source>
        <dbReference type="EMBL" id="QDT31043.1"/>
    </source>
</evidence>
<dbReference type="RefSeq" id="WP_145195336.1">
    <property type="nucleotide sequence ID" value="NZ_CP036267.1"/>
</dbReference>
<dbReference type="OrthoDB" id="9806457at2"/>
<sequence length="210" mass="23558">MQDASTAPICTTIAATNPPTLCLSQIPILPGLALPLTVDSRQLNDTLHNLWTSTRQVILVPTATSNVGCLTTLIAFDGNSGQAHFRGIRRIHLETSCSKASMNDLVEQRNENSSPHRNRANQRELLIEAFLNRFPEHSRNPLVTPLWERELSFGALCDLFAFSCQLNHNEHETILNELDEDRRCELVLNMLKSERPAFQSAEFPPPFSLN</sequence>
<keyword evidence="2" id="KW-0378">Hydrolase</keyword>
<dbReference type="Proteomes" id="UP000315724">
    <property type="component" value="Chromosome"/>
</dbReference>
<organism evidence="2 3">
    <name type="scientific">Thalassoglobus polymorphus</name>
    <dbReference type="NCBI Taxonomy" id="2527994"/>
    <lineage>
        <taxon>Bacteria</taxon>
        <taxon>Pseudomonadati</taxon>
        <taxon>Planctomycetota</taxon>
        <taxon>Planctomycetia</taxon>
        <taxon>Planctomycetales</taxon>
        <taxon>Planctomycetaceae</taxon>
        <taxon>Thalassoglobus</taxon>
    </lineage>
</organism>
<dbReference type="EMBL" id="CP036267">
    <property type="protein sequence ID" value="QDT31043.1"/>
    <property type="molecule type" value="Genomic_DNA"/>
</dbReference>
<dbReference type="GO" id="GO:0006508">
    <property type="term" value="P:proteolysis"/>
    <property type="evidence" value="ECO:0007669"/>
    <property type="project" value="UniProtKB-KW"/>
</dbReference>
<evidence type="ECO:0000313" key="3">
    <source>
        <dbReference type="Proteomes" id="UP000315724"/>
    </source>
</evidence>
<dbReference type="GO" id="GO:0008233">
    <property type="term" value="F:peptidase activity"/>
    <property type="evidence" value="ECO:0007669"/>
    <property type="project" value="UniProtKB-KW"/>
</dbReference>
<evidence type="ECO:0000259" key="1">
    <source>
        <dbReference type="Pfam" id="PF02190"/>
    </source>
</evidence>
<dbReference type="AlphaFoldDB" id="A0A517QHD1"/>
<accession>A0A517QHD1</accession>